<feature type="domain" description="Transposase IS110-like N-terminal" evidence="2">
    <location>
        <begin position="6"/>
        <end position="143"/>
    </location>
</feature>
<evidence type="ECO:0000256" key="1">
    <source>
        <dbReference type="SAM" id="Coils"/>
    </source>
</evidence>
<evidence type="ECO:0000259" key="2">
    <source>
        <dbReference type="Pfam" id="PF01548"/>
    </source>
</evidence>
<proteinExistence type="predicted"/>
<evidence type="ECO:0000259" key="3">
    <source>
        <dbReference type="Pfam" id="PF02371"/>
    </source>
</evidence>
<dbReference type="GO" id="GO:0003677">
    <property type="term" value="F:DNA binding"/>
    <property type="evidence" value="ECO:0007669"/>
    <property type="project" value="InterPro"/>
</dbReference>
<dbReference type="RefSeq" id="WP_105394040.1">
    <property type="nucleotide sequence ID" value="NZ_PUIQ01000180.1"/>
</dbReference>
<keyword evidence="1" id="KW-0175">Coiled coil</keyword>
<sequence length="341" mass="37875">MEIDVLGIDLAKHVFQLHGADRRGRAVHRAKLSRSALFETVRTLRPRLVVMEACSTAHHWARRFQSLGIQVQLISPQYVAPFVKTNKNDRNDAEAIVEAASRPAMRFVTVKSIEQQDIQAAHRMRAILLRQRTALINQMRGLLGERGLAIARSPEAFKRAMPQLLSTSADELTSFCQTLLTELLQHLKAIEERIRLIEASIQSFMKQSSLCKKIAAIPGIGPITATAIVAAVGDARQFHNGRHLAAWLGLVPRQYSSGGKPRLQGISRRGDTYLRTLLIHGARAVLRYVKAKTDPQSLWLKELIGRRGYNCTAVALANKNARIVQALLSSDTSYVPRGMAA</sequence>
<dbReference type="NCBIfam" id="NF033542">
    <property type="entry name" value="transpos_IS110"/>
    <property type="match status" value="1"/>
</dbReference>
<dbReference type="PANTHER" id="PTHR33055">
    <property type="entry name" value="TRANSPOSASE FOR INSERTION SEQUENCE ELEMENT IS1111A"/>
    <property type="match status" value="1"/>
</dbReference>
<name>A0A2S8HRH5_BURCE</name>
<gene>
    <name evidence="4" type="ORF">C5615_38860</name>
</gene>
<protein>
    <submittedName>
        <fullName evidence="4">IS110 family transposase</fullName>
    </submittedName>
</protein>
<evidence type="ECO:0000313" key="4">
    <source>
        <dbReference type="EMBL" id="PQP05038.1"/>
    </source>
</evidence>
<dbReference type="Pfam" id="PF02371">
    <property type="entry name" value="Transposase_20"/>
    <property type="match status" value="1"/>
</dbReference>
<accession>A0A2S8HRH5</accession>
<feature type="coiled-coil region" evidence="1">
    <location>
        <begin position="180"/>
        <end position="207"/>
    </location>
</feature>
<dbReference type="Pfam" id="PF01548">
    <property type="entry name" value="DEDD_Tnp_IS110"/>
    <property type="match status" value="1"/>
</dbReference>
<comment type="caution">
    <text evidence="4">The sequence shown here is derived from an EMBL/GenBank/DDBJ whole genome shotgun (WGS) entry which is preliminary data.</text>
</comment>
<dbReference type="InterPro" id="IPR003346">
    <property type="entry name" value="Transposase_20"/>
</dbReference>
<dbReference type="AlphaFoldDB" id="A0A2S8HRH5"/>
<evidence type="ECO:0000313" key="5">
    <source>
        <dbReference type="Proteomes" id="UP000238206"/>
    </source>
</evidence>
<dbReference type="InterPro" id="IPR002525">
    <property type="entry name" value="Transp_IS110-like_N"/>
</dbReference>
<reference evidence="4 5" key="1">
    <citation type="submission" date="2018-02" db="EMBL/GenBank/DDBJ databases">
        <title>Draft genome sequencing of Burkholderia cepacia Y14-15.</title>
        <authorList>
            <person name="Zheng B.-X."/>
        </authorList>
    </citation>
    <scope>NUCLEOTIDE SEQUENCE [LARGE SCALE GENOMIC DNA]</scope>
    <source>
        <strain evidence="4 5">Y14-15</strain>
    </source>
</reference>
<feature type="domain" description="Transposase IS116/IS110/IS902 C-terminal" evidence="3">
    <location>
        <begin position="212"/>
        <end position="288"/>
    </location>
</feature>
<dbReference type="PANTHER" id="PTHR33055:SF3">
    <property type="entry name" value="PUTATIVE TRANSPOSASE FOR IS117-RELATED"/>
    <property type="match status" value="1"/>
</dbReference>
<dbReference type="GO" id="GO:0006313">
    <property type="term" value="P:DNA transposition"/>
    <property type="evidence" value="ECO:0007669"/>
    <property type="project" value="InterPro"/>
</dbReference>
<dbReference type="InterPro" id="IPR047650">
    <property type="entry name" value="Transpos_IS110"/>
</dbReference>
<dbReference type="Proteomes" id="UP000238206">
    <property type="component" value="Unassembled WGS sequence"/>
</dbReference>
<dbReference type="GO" id="GO:0004803">
    <property type="term" value="F:transposase activity"/>
    <property type="evidence" value="ECO:0007669"/>
    <property type="project" value="InterPro"/>
</dbReference>
<organism evidence="4 5">
    <name type="scientific">Burkholderia cepacia</name>
    <name type="common">Pseudomonas cepacia</name>
    <dbReference type="NCBI Taxonomy" id="292"/>
    <lineage>
        <taxon>Bacteria</taxon>
        <taxon>Pseudomonadati</taxon>
        <taxon>Pseudomonadota</taxon>
        <taxon>Betaproteobacteria</taxon>
        <taxon>Burkholderiales</taxon>
        <taxon>Burkholderiaceae</taxon>
        <taxon>Burkholderia</taxon>
        <taxon>Burkholderia cepacia complex</taxon>
    </lineage>
</organism>
<dbReference type="EMBL" id="PUIQ01000180">
    <property type="protein sequence ID" value="PQP05038.1"/>
    <property type="molecule type" value="Genomic_DNA"/>
</dbReference>